<feature type="compositionally biased region" description="Acidic residues" evidence="3">
    <location>
        <begin position="241"/>
        <end position="250"/>
    </location>
</feature>
<dbReference type="EMBL" id="GG663746">
    <property type="protein sequence ID" value="EEH53282.1"/>
    <property type="molecule type" value="Genomic_DNA"/>
</dbReference>
<keyword evidence="2" id="KW-0445">Lipid transport</keyword>
<dbReference type="GO" id="GO:0000938">
    <property type="term" value="C:GARP complex"/>
    <property type="evidence" value="ECO:0007669"/>
    <property type="project" value="UniProtKB-UniRule"/>
</dbReference>
<dbReference type="GO" id="GO:0042147">
    <property type="term" value="P:retrograde transport, endosome to Golgi"/>
    <property type="evidence" value="ECO:0007669"/>
    <property type="project" value="UniProtKB-UniRule"/>
</dbReference>
<dbReference type="PANTHER" id="PTHR15954:SF4">
    <property type="entry name" value="VACUOLAR PROTEIN SORTING-ASSOCIATED PROTEIN 51 HOMOLOG"/>
    <property type="match status" value="1"/>
</dbReference>
<feature type="compositionally biased region" description="Polar residues" evidence="3">
    <location>
        <begin position="319"/>
        <end position="329"/>
    </location>
</feature>
<evidence type="ECO:0000256" key="1">
    <source>
        <dbReference type="ARBA" id="ARBA00006080"/>
    </source>
</evidence>
<evidence type="ECO:0000256" key="3">
    <source>
        <dbReference type="SAM" id="MobiDB-lite"/>
    </source>
</evidence>
<reference evidence="4 5" key="1">
    <citation type="journal article" date="2009" name="Science">
        <title>Green evolution and dynamic adaptations revealed by genomes of the marine picoeukaryotes Micromonas.</title>
        <authorList>
            <person name="Worden A.Z."/>
            <person name="Lee J.H."/>
            <person name="Mock T."/>
            <person name="Rouze P."/>
            <person name="Simmons M.P."/>
            <person name="Aerts A.L."/>
            <person name="Allen A.E."/>
            <person name="Cuvelier M.L."/>
            <person name="Derelle E."/>
            <person name="Everett M.V."/>
            <person name="Foulon E."/>
            <person name="Grimwood J."/>
            <person name="Gundlach H."/>
            <person name="Henrissat B."/>
            <person name="Napoli C."/>
            <person name="McDonald S.M."/>
            <person name="Parker M.S."/>
            <person name="Rombauts S."/>
            <person name="Salamov A."/>
            <person name="Von Dassow P."/>
            <person name="Badger J.H."/>
            <person name="Coutinho P.M."/>
            <person name="Demir E."/>
            <person name="Dubchak I."/>
            <person name="Gentemann C."/>
            <person name="Eikrem W."/>
            <person name="Gready J.E."/>
            <person name="John U."/>
            <person name="Lanier W."/>
            <person name="Lindquist E.A."/>
            <person name="Lucas S."/>
            <person name="Mayer K.F."/>
            <person name="Moreau H."/>
            <person name="Not F."/>
            <person name="Otillar R."/>
            <person name="Panaud O."/>
            <person name="Pangilinan J."/>
            <person name="Paulsen I."/>
            <person name="Piegu B."/>
            <person name="Poliakov A."/>
            <person name="Robbens S."/>
            <person name="Schmutz J."/>
            <person name="Toulza E."/>
            <person name="Wyss T."/>
            <person name="Zelensky A."/>
            <person name="Zhou K."/>
            <person name="Armbrust E.V."/>
            <person name="Bhattacharya D."/>
            <person name="Goodenough U.W."/>
            <person name="Van de Peer Y."/>
            <person name="Grigoriev I.V."/>
        </authorList>
    </citation>
    <scope>NUCLEOTIDE SEQUENCE [LARGE SCALE GENOMIC DNA]</scope>
    <source>
        <strain evidence="4 5">CCMP1545</strain>
    </source>
</reference>
<dbReference type="AlphaFoldDB" id="C1N405"/>
<dbReference type="eggNOG" id="KOG2346">
    <property type="taxonomic scope" value="Eukaryota"/>
</dbReference>
<dbReference type="OrthoDB" id="568474at2759"/>
<sequence length="876" mass="93259">MADPDEKARRVRSLLSSYYGSSGSDAPPGSASAPPAEPIDTESFDAESYVASVVKSTPLPELHARCASMASEIASLDGDMQMLVYENYSKFITATDTIRRMRGNVDGMDEKMEELRATVSATAAASDAVNLKLGAHREQIENLNGVRSLIKKLQAAFDLPGRLRACVETNALASGVEYYVAARPLLVKYGDEGAFVGIKRESDAVAAVVKEKLKRGMATAAERAKKRAERKRLLAAKAIAEEDGGDEGAEEEKTTPAAGGGGADADADDDDFGLDVGECVDLLEKLGEPRDELQGEYLSARRAALDDALSAAEARATDGETSGETSGENPTYFVATLDRAFLTEFHAAASEFAELFPRDRAPLVTFSRAIFARYFALLTRALGSGDGAAGRARLPNAKGLMRALAAVAGDVRESHRLVPEINVLDRASETTERTVRGRVEASFRVLERKLATALDDAEEIVANAADASSRVDATPPTTPTTAATATAAFATLSSASASGGEQTPTKKTTDASGAPLLLRQFVTLSETLLSGVGDALEDVRSLLEERPALVSGWREEYERAVKAHVSSLLRSLLARLRAASGARLAAETLSRLATDSPLAPGASRRRPAPAPLLLTLARLATFLRTDGIPHLERELRAFFPTTSRDVDDAAFDGDEWATAAEDAATALVEAYVDASGRRLAVMIRRSVDAANWLETREPRDVRPLCDFLLEDLAGIEAETGQILDDGGHGASDGGMGAGASSLLSPAQQTPIGRRKIEAGVARALGEEEEDDGAGRTFDAPIEATQASVLAAVTRHALKSLVECVRLQTFGRAGYQQMTVDVAFLGPRVRRFVSRDVNGRATAALVEEVRNAAAERSVDPTPLDPVVLARILEFRFK</sequence>
<dbReference type="Pfam" id="PF08700">
    <property type="entry name" value="VPS51_Exo84_N"/>
    <property type="match status" value="1"/>
</dbReference>
<dbReference type="GO" id="GO:0015031">
    <property type="term" value="P:protein transport"/>
    <property type="evidence" value="ECO:0007669"/>
    <property type="project" value="UniProtKB-UniRule"/>
</dbReference>
<feature type="region of interest" description="Disordered" evidence="3">
    <location>
        <begin position="18"/>
        <end position="40"/>
    </location>
</feature>
<dbReference type="Proteomes" id="UP000001876">
    <property type="component" value="Unassembled WGS sequence"/>
</dbReference>
<dbReference type="GO" id="GO:0032456">
    <property type="term" value="P:endocytic recycling"/>
    <property type="evidence" value="ECO:0007669"/>
    <property type="project" value="TreeGrafter"/>
</dbReference>
<feature type="compositionally biased region" description="Gly residues" evidence="3">
    <location>
        <begin position="728"/>
        <end position="737"/>
    </location>
</feature>
<feature type="region of interest" description="Disordered" evidence="3">
    <location>
        <begin position="311"/>
        <end position="330"/>
    </location>
</feature>
<protein>
    <recommendedName>
        <fullName evidence="2">Vacuolar protein sorting-associated protein 51 homolog</fullName>
    </recommendedName>
</protein>
<dbReference type="InterPro" id="IPR014812">
    <property type="entry name" value="Vps51"/>
</dbReference>
<dbReference type="GeneID" id="9688148"/>
<dbReference type="GO" id="GO:0005829">
    <property type="term" value="C:cytosol"/>
    <property type="evidence" value="ECO:0007669"/>
    <property type="project" value="GOC"/>
</dbReference>
<evidence type="ECO:0000313" key="5">
    <source>
        <dbReference type="Proteomes" id="UP000001876"/>
    </source>
</evidence>
<proteinExistence type="inferred from homology"/>
<dbReference type="KEGG" id="mpp:MICPUCDRAFT_48618"/>
<comment type="similarity">
    <text evidence="1 2">Belongs to the VPS51 family.</text>
</comment>
<dbReference type="RefSeq" id="XP_003062463.1">
    <property type="nucleotide sequence ID" value="XM_003062417.1"/>
</dbReference>
<dbReference type="OMA" id="DIICERG"/>
<keyword evidence="2" id="KW-0333">Golgi apparatus</keyword>
<feature type="region of interest" description="Disordered" evidence="3">
    <location>
        <begin position="723"/>
        <end position="748"/>
    </location>
</feature>
<gene>
    <name evidence="4" type="ORF">MICPUCDRAFT_48618</name>
</gene>
<dbReference type="GO" id="GO:0006869">
    <property type="term" value="P:lipid transport"/>
    <property type="evidence" value="ECO:0007669"/>
    <property type="project" value="UniProtKB-UniRule"/>
</dbReference>
<comment type="subcellular location">
    <subcellularLocation>
        <location evidence="2">Golgi apparatus</location>
        <location evidence="2">trans-Golgi network</location>
    </subcellularLocation>
</comment>
<evidence type="ECO:0000313" key="4">
    <source>
        <dbReference type="EMBL" id="EEH53282.1"/>
    </source>
</evidence>
<dbReference type="GO" id="GO:0016020">
    <property type="term" value="C:membrane"/>
    <property type="evidence" value="ECO:0007669"/>
    <property type="project" value="TreeGrafter"/>
</dbReference>
<keyword evidence="2" id="KW-0813">Transport</keyword>
<dbReference type="GO" id="GO:0048193">
    <property type="term" value="P:Golgi vesicle transport"/>
    <property type="evidence" value="ECO:0007669"/>
    <property type="project" value="TreeGrafter"/>
</dbReference>
<evidence type="ECO:0000256" key="2">
    <source>
        <dbReference type="RuleBase" id="RU368010"/>
    </source>
</evidence>
<feature type="region of interest" description="Disordered" evidence="3">
    <location>
        <begin position="239"/>
        <end position="267"/>
    </location>
</feature>
<dbReference type="GO" id="GO:0007041">
    <property type="term" value="P:lysosomal transport"/>
    <property type="evidence" value="ECO:0007669"/>
    <property type="project" value="TreeGrafter"/>
</dbReference>
<keyword evidence="5" id="KW-1185">Reference proteome</keyword>
<feature type="compositionally biased region" description="Low complexity" evidence="3">
    <location>
        <begin position="18"/>
        <end position="34"/>
    </location>
</feature>
<accession>C1N405</accession>
<comment type="function">
    <text evidence="2">Acts as component of the GARP complex that is involved in retrograde transport from early and late endosomes to the trans-Golgi network (TGN).</text>
</comment>
<organism evidence="5">
    <name type="scientific">Micromonas pusilla (strain CCMP1545)</name>
    <name type="common">Picoplanktonic green alga</name>
    <dbReference type="NCBI Taxonomy" id="564608"/>
    <lineage>
        <taxon>Eukaryota</taxon>
        <taxon>Viridiplantae</taxon>
        <taxon>Chlorophyta</taxon>
        <taxon>Mamiellophyceae</taxon>
        <taxon>Mamiellales</taxon>
        <taxon>Mamiellaceae</taxon>
        <taxon>Micromonas</taxon>
    </lineage>
</organism>
<dbReference type="GO" id="GO:1990745">
    <property type="term" value="C:EARP complex"/>
    <property type="evidence" value="ECO:0007669"/>
    <property type="project" value="TreeGrafter"/>
</dbReference>
<dbReference type="STRING" id="564608.C1N405"/>
<name>C1N405_MICPC</name>
<dbReference type="GO" id="GO:0007030">
    <property type="term" value="P:Golgi organization"/>
    <property type="evidence" value="ECO:0007669"/>
    <property type="project" value="UniProtKB-UniRule"/>
</dbReference>
<dbReference type="PANTHER" id="PTHR15954">
    <property type="entry name" value="VACUOLAR PROTEIN SORTING-ASSOCIATED PROTEIN 51 HOMOLOG"/>
    <property type="match status" value="1"/>
</dbReference>
<comment type="subunit">
    <text evidence="2">Component of the Golgi-associated retrograde protein (GARP) complex.</text>
</comment>
<keyword evidence="2" id="KW-0653">Protein transport</keyword>